<dbReference type="EMBL" id="UGGQ01000006">
    <property type="protein sequence ID" value="STO15581.1"/>
    <property type="molecule type" value="Genomic_DNA"/>
</dbReference>
<dbReference type="AlphaFoldDB" id="A0A7Y0UVC6"/>
<dbReference type="GeneID" id="61167610"/>
<dbReference type="EMBL" id="JABCUS010000038">
    <property type="protein sequence ID" value="NMX04430.1"/>
    <property type="molecule type" value="Genomic_DNA"/>
</dbReference>
<reference evidence="2 3" key="1">
    <citation type="submission" date="2018-06" db="EMBL/GenBank/DDBJ databases">
        <authorList>
            <consortium name="Pathogen Informatics"/>
            <person name="Doyle S."/>
        </authorList>
    </citation>
    <scope>NUCLEOTIDE SEQUENCE [LARGE SCALE GENOMIC DNA]</scope>
    <source>
        <strain evidence="2 3">NCTC11819</strain>
    </source>
</reference>
<gene>
    <name evidence="1" type="ORF">HHJ77_11100</name>
    <name evidence="2" type="ORF">NCTC11819_00121</name>
</gene>
<accession>A0A7Y0UVC6</accession>
<dbReference type="Proteomes" id="UP000255284">
    <property type="component" value="Unassembled WGS sequence"/>
</dbReference>
<protein>
    <submittedName>
        <fullName evidence="1">Uncharacterized protein</fullName>
    </submittedName>
</protein>
<evidence type="ECO:0000313" key="3">
    <source>
        <dbReference type="Proteomes" id="UP000255284"/>
    </source>
</evidence>
<dbReference type="RefSeq" id="WP_004015080.1">
    <property type="nucleotide sequence ID" value="NZ_CAMPNB010000021.1"/>
</dbReference>
<dbReference type="Proteomes" id="UP000575397">
    <property type="component" value="Unassembled WGS sequence"/>
</dbReference>
<sequence length="69" mass="7774">MDSTLNALFVIATLTTAGWKLRGYWEQHKWARRATSNISGKTITLTGRGTDGTTREWQSSEIWKDGSDI</sequence>
<reference evidence="1 4" key="2">
    <citation type="submission" date="2020-04" db="EMBL/GenBank/DDBJ databases">
        <title>Antimicrobial susceptibility and clonality of vaginal-derived multi-drug resistant Mobiluncus isolates in China.</title>
        <authorList>
            <person name="Zhang X."/>
        </authorList>
    </citation>
    <scope>NUCLEOTIDE SEQUENCE [LARGE SCALE GENOMIC DNA]</scope>
    <source>
        <strain evidence="1 4">12</strain>
    </source>
</reference>
<evidence type="ECO:0000313" key="2">
    <source>
        <dbReference type="EMBL" id="STO15581.1"/>
    </source>
</evidence>
<proteinExistence type="predicted"/>
<name>A0A7Y0UVC6_9ACTO</name>
<evidence type="ECO:0000313" key="1">
    <source>
        <dbReference type="EMBL" id="NMX04430.1"/>
    </source>
</evidence>
<evidence type="ECO:0000313" key="4">
    <source>
        <dbReference type="Proteomes" id="UP000575397"/>
    </source>
</evidence>
<organism evidence="1 4">
    <name type="scientific">Mobiluncus mulieris</name>
    <dbReference type="NCBI Taxonomy" id="2052"/>
    <lineage>
        <taxon>Bacteria</taxon>
        <taxon>Bacillati</taxon>
        <taxon>Actinomycetota</taxon>
        <taxon>Actinomycetes</taxon>
        <taxon>Actinomycetales</taxon>
        <taxon>Actinomycetaceae</taxon>
        <taxon>Mobiluncus</taxon>
    </lineage>
</organism>
<comment type="caution">
    <text evidence="1">The sequence shown here is derived from an EMBL/GenBank/DDBJ whole genome shotgun (WGS) entry which is preliminary data.</text>
</comment>